<feature type="domain" description="Ubiquitin-like protease family profile" evidence="5">
    <location>
        <begin position="27"/>
        <end position="190"/>
    </location>
</feature>
<dbReference type="InterPro" id="IPR038765">
    <property type="entry name" value="Papain-like_cys_pep_sf"/>
</dbReference>
<dbReference type="SUPFAM" id="SSF54001">
    <property type="entry name" value="Cysteine proteinases"/>
    <property type="match status" value="1"/>
</dbReference>
<evidence type="ECO:0000256" key="3">
    <source>
        <dbReference type="ARBA" id="ARBA00022801"/>
    </source>
</evidence>
<reference evidence="7" key="1">
    <citation type="submission" date="2022-11" db="UniProtKB">
        <authorList>
            <consortium name="WormBaseParasite"/>
        </authorList>
    </citation>
    <scope>IDENTIFICATION</scope>
</reference>
<evidence type="ECO:0000313" key="7">
    <source>
        <dbReference type="WBParaSite" id="PSU_v2.g2996.t1"/>
    </source>
</evidence>
<evidence type="ECO:0000256" key="4">
    <source>
        <dbReference type="SAM" id="MobiDB-lite"/>
    </source>
</evidence>
<dbReference type="Gene3D" id="3.40.395.10">
    <property type="entry name" value="Adenoviral Proteinase, Chain A"/>
    <property type="match status" value="1"/>
</dbReference>
<comment type="similarity">
    <text evidence="1">Belongs to the peptidase C48 family.</text>
</comment>
<dbReference type="GO" id="GO:0008234">
    <property type="term" value="F:cysteine-type peptidase activity"/>
    <property type="evidence" value="ECO:0007669"/>
    <property type="project" value="InterPro"/>
</dbReference>
<keyword evidence="2" id="KW-0645">Protease</keyword>
<dbReference type="Proteomes" id="UP000887577">
    <property type="component" value="Unplaced"/>
</dbReference>
<evidence type="ECO:0000259" key="5">
    <source>
        <dbReference type="PROSITE" id="PS50600"/>
    </source>
</evidence>
<dbReference type="GO" id="GO:0006508">
    <property type="term" value="P:proteolysis"/>
    <property type="evidence" value="ECO:0007669"/>
    <property type="project" value="UniProtKB-KW"/>
</dbReference>
<keyword evidence="6" id="KW-1185">Reference proteome</keyword>
<keyword evidence="3" id="KW-0378">Hydrolase</keyword>
<organism evidence="6 7">
    <name type="scientific">Panagrolaimus superbus</name>
    <dbReference type="NCBI Taxonomy" id="310955"/>
    <lineage>
        <taxon>Eukaryota</taxon>
        <taxon>Metazoa</taxon>
        <taxon>Ecdysozoa</taxon>
        <taxon>Nematoda</taxon>
        <taxon>Chromadorea</taxon>
        <taxon>Rhabditida</taxon>
        <taxon>Tylenchina</taxon>
        <taxon>Panagrolaimomorpha</taxon>
        <taxon>Panagrolaimoidea</taxon>
        <taxon>Panagrolaimidae</taxon>
        <taxon>Panagrolaimus</taxon>
    </lineage>
</organism>
<evidence type="ECO:0000256" key="2">
    <source>
        <dbReference type="ARBA" id="ARBA00022670"/>
    </source>
</evidence>
<dbReference type="InterPro" id="IPR003653">
    <property type="entry name" value="Peptidase_C48_C"/>
</dbReference>
<name>A0A914YS46_9BILA</name>
<sequence length="504" mass="59256">MNEIITTDDENVDDARLDEVVNDAVQIPLTMHDLNAVKNNGWINDQVIDSAIYKDIIQPRDDIIFVSAVVWNNRMPEYWGPQRRRRNRLPTIPQYLPEFRKVIIPVNFNNAHWSLCILDKQTKNCTFYCTLRYNIFSHNYASQLAKIKLICRLLLNGEEVEIINALDNSYLHQIDDHNCGPFTVMLAYKILNNESLFFGAPEAYAWRKYIYDYYIPFIETTNTNTNVTANFDELRIIEDTVKTEDSFITKKIKIEKTENDKFVDIKNGVKRKSTKGWDDDKESRNKKAKLCANIENLMEVDKNEKEDDDKFEGDGETLMAKEEEIQVRKIKNESFDEFCKRKRIGKKLAKSKNAYQKSVSSADKSLKENARIKECMKKKRASFPAEHKNESIEISQIAKDIVSQRVLKILRNKKSVSEAERRALQTEEERHKRLQKKSESMRKHRENETDEEKSHRLNTDKNQKEIKRTIERIEKQENLKKERAERLKNAQVKSSFIGKKRCTL</sequence>
<dbReference type="PROSITE" id="PS50600">
    <property type="entry name" value="ULP_PROTEASE"/>
    <property type="match status" value="1"/>
</dbReference>
<feature type="region of interest" description="Disordered" evidence="4">
    <location>
        <begin position="417"/>
        <end position="468"/>
    </location>
</feature>
<dbReference type="WBParaSite" id="PSU_v2.g2996.t1">
    <property type="protein sequence ID" value="PSU_v2.g2996.t1"/>
    <property type="gene ID" value="PSU_v2.g2996"/>
</dbReference>
<evidence type="ECO:0000256" key="1">
    <source>
        <dbReference type="ARBA" id="ARBA00005234"/>
    </source>
</evidence>
<protein>
    <submittedName>
        <fullName evidence="7">Ubiquitin-like protease family profile domain-containing protein</fullName>
    </submittedName>
</protein>
<evidence type="ECO:0000313" key="6">
    <source>
        <dbReference type="Proteomes" id="UP000887577"/>
    </source>
</evidence>
<accession>A0A914YS46</accession>
<dbReference type="AlphaFoldDB" id="A0A914YS46"/>
<proteinExistence type="inferred from homology"/>